<gene>
    <name evidence="3" type="ORF">V22_23820</name>
</gene>
<dbReference type="PANTHER" id="PTHR30093:SF2">
    <property type="entry name" value="TYPE II SECRETION SYSTEM PROTEIN H"/>
    <property type="match status" value="1"/>
</dbReference>
<keyword evidence="1" id="KW-0812">Transmembrane</keyword>
<dbReference type="InterPro" id="IPR012902">
    <property type="entry name" value="N_methyl_site"/>
</dbReference>
<dbReference type="NCBIfam" id="TIGR02532">
    <property type="entry name" value="IV_pilin_GFxxxE"/>
    <property type="match status" value="1"/>
</dbReference>
<dbReference type="Pfam" id="PF07963">
    <property type="entry name" value="N_methyl"/>
    <property type="match status" value="1"/>
</dbReference>
<dbReference type="RefSeq" id="WP_145262891.1">
    <property type="nucleotide sequence ID" value="NZ_CP036316.1"/>
</dbReference>
<accession>A0A517T9T0</accession>
<feature type="domain" description="DUF1559" evidence="2">
    <location>
        <begin position="42"/>
        <end position="301"/>
    </location>
</feature>
<dbReference type="KEGG" id="chya:V22_23820"/>
<feature type="transmembrane region" description="Helical" evidence="1">
    <location>
        <begin position="20"/>
        <end position="41"/>
    </location>
</feature>
<dbReference type="Gene3D" id="3.30.700.10">
    <property type="entry name" value="Glycoprotein, Type 4 Pilin"/>
    <property type="match status" value="1"/>
</dbReference>
<keyword evidence="1" id="KW-0472">Membrane</keyword>
<dbReference type="EMBL" id="CP036316">
    <property type="protein sequence ID" value="QDT65135.1"/>
    <property type="molecule type" value="Genomic_DNA"/>
</dbReference>
<evidence type="ECO:0000259" key="2">
    <source>
        <dbReference type="Pfam" id="PF07596"/>
    </source>
</evidence>
<dbReference type="OrthoDB" id="209833at2"/>
<dbReference type="PANTHER" id="PTHR30093">
    <property type="entry name" value="GENERAL SECRETION PATHWAY PROTEIN G"/>
    <property type="match status" value="1"/>
</dbReference>
<evidence type="ECO:0000313" key="3">
    <source>
        <dbReference type="EMBL" id="QDT65135.1"/>
    </source>
</evidence>
<proteinExistence type="predicted"/>
<dbReference type="InterPro" id="IPR011453">
    <property type="entry name" value="DUF1559"/>
</dbReference>
<evidence type="ECO:0000256" key="1">
    <source>
        <dbReference type="SAM" id="Phobius"/>
    </source>
</evidence>
<sequence>MQCHRNESWRKAGHRYGFTLIELLVVIAIIATLVALLLPAVQQAREAARRSQCQNNLKQIGIAFHNYHDAHRTLPPMVVVNESDSAYGFHSNAVAYPPLGDAVEDWAWSAFLLPFVEQAALYQKLGISDGDKSLEDQYNATAPNRFIDEYISTYRCPSDTGPKLGGLAGTVSNLNSAGMNYSVFNHHARFQFDSNADGAFYPNSKTRFRDVTDGLSNTLCAGEHAYELFNVKLYLKTWAGCRYGAGANCIDEVALTGRWPINDISGGISDLVEILSSNHTGGAQVLLLDGSVRFLSENIDFVKSTGGNQTAADSVYEYLIAIDDGNVIGEF</sequence>
<dbReference type="NCBIfam" id="TIGR04294">
    <property type="entry name" value="pre_pil_HX9DG"/>
    <property type="match status" value="1"/>
</dbReference>
<dbReference type="AlphaFoldDB" id="A0A517T9T0"/>
<name>A0A517T9T0_9PLAN</name>
<dbReference type="InterPro" id="IPR045584">
    <property type="entry name" value="Pilin-like"/>
</dbReference>
<protein>
    <recommendedName>
        <fullName evidence="2">DUF1559 domain-containing protein</fullName>
    </recommendedName>
</protein>
<dbReference type="Pfam" id="PF07596">
    <property type="entry name" value="SBP_bac_10"/>
    <property type="match status" value="1"/>
</dbReference>
<dbReference type="Proteomes" id="UP000319976">
    <property type="component" value="Chromosome"/>
</dbReference>
<organism evidence="3 4">
    <name type="scientific">Calycomorphotria hydatis</name>
    <dbReference type="NCBI Taxonomy" id="2528027"/>
    <lineage>
        <taxon>Bacteria</taxon>
        <taxon>Pseudomonadati</taxon>
        <taxon>Planctomycetota</taxon>
        <taxon>Planctomycetia</taxon>
        <taxon>Planctomycetales</taxon>
        <taxon>Planctomycetaceae</taxon>
        <taxon>Calycomorphotria</taxon>
    </lineage>
</organism>
<keyword evidence="4" id="KW-1185">Reference proteome</keyword>
<dbReference type="SUPFAM" id="SSF54523">
    <property type="entry name" value="Pili subunits"/>
    <property type="match status" value="1"/>
</dbReference>
<evidence type="ECO:0000313" key="4">
    <source>
        <dbReference type="Proteomes" id="UP000319976"/>
    </source>
</evidence>
<reference evidence="3 4" key="1">
    <citation type="submission" date="2019-02" db="EMBL/GenBank/DDBJ databases">
        <title>Deep-cultivation of Planctomycetes and their phenomic and genomic characterization uncovers novel biology.</title>
        <authorList>
            <person name="Wiegand S."/>
            <person name="Jogler M."/>
            <person name="Boedeker C."/>
            <person name="Pinto D."/>
            <person name="Vollmers J."/>
            <person name="Rivas-Marin E."/>
            <person name="Kohn T."/>
            <person name="Peeters S.H."/>
            <person name="Heuer A."/>
            <person name="Rast P."/>
            <person name="Oberbeckmann S."/>
            <person name="Bunk B."/>
            <person name="Jeske O."/>
            <person name="Meyerdierks A."/>
            <person name="Storesund J.E."/>
            <person name="Kallscheuer N."/>
            <person name="Luecker S."/>
            <person name="Lage O.M."/>
            <person name="Pohl T."/>
            <person name="Merkel B.J."/>
            <person name="Hornburger P."/>
            <person name="Mueller R.-W."/>
            <person name="Bruemmer F."/>
            <person name="Labrenz M."/>
            <person name="Spormann A.M."/>
            <person name="Op den Camp H."/>
            <person name="Overmann J."/>
            <person name="Amann R."/>
            <person name="Jetten M.S.M."/>
            <person name="Mascher T."/>
            <person name="Medema M.H."/>
            <person name="Devos D.P."/>
            <person name="Kaster A.-K."/>
            <person name="Ovreas L."/>
            <person name="Rohde M."/>
            <person name="Galperin M.Y."/>
            <person name="Jogler C."/>
        </authorList>
    </citation>
    <scope>NUCLEOTIDE SEQUENCE [LARGE SCALE GENOMIC DNA]</scope>
    <source>
        <strain evidence="3 4">V22</strain>
    </source>
</reference>
<keyword evidence="1" id="KW-1133">Transmembrane helix</keyword>
<dbReference type="InterPro" id="IPR027558">
    <property type="entry name" value="Pre_pil_HX9DG_C"/>
</dbReference>